<protein>
    <submittedName>
        <fullName evidence="7">Rho GTPase-activating protein 7-like</fullName>
    </submittedName>
</protein>
<reference evidence="7" key="1">
    <citation type="submission" date="2025-08" db="UniProtKB">
        <authorList>
            <consortium name="Ensembl"/>
        </authorList>
    </citation>
    <scope>IDENTIFICATION</scope>
</reference>
<dbReference type="Pfam" id="PF01852">
    <property type="entry name" value="START"/>
    <property type="match status" value="1"/>
</dbReference>
<comment type="subcellular location">
    <subcellularLocation>
        <location evidence="1">Membrane</location>
        <topology evidence="1">Peripheral membrane protein</topology>
    </subcellularLocation>
</comment>
<dbReference type="PROSITE" id="PS50238">
    <property type="entry name" value="RHOGAP"/>
    <property type="match status" value="1"/>
</dbReference>
<keyword evidence="3" id="KW-0597">Phosphoprotein</keyword>
<feature type="region of interest" description="Disordered" evidence="4">
    <location>
        <begin position="170"/>
        <end position="273"/>
    </location>
</feature>
<feature type="region of interest" description="Disordered" evidence="4">
    <location>
        <begin position="536"/>
        <end position="569"/>
    </location>
</feature>
<name>A0A8B9HK47_ASTMX</name>
<organism evidence="7 8">
    <name type="scientific">Astyanax mexicanus</name>
    <name type="common">Blind cave fish</name>
    <name type="synonym">Astyanax fasciatus mexicanus</name>
    <dbReference type="NCBI Taxonomy" id="7994"/>
    <lineage>
        <taxon>Eukaryota</taxon>
        <taxon>Metazoa</taxon>
        <taxon>Chordata</taxon>
        <taxon>Craniata</taxon>
        <taxon>Vertebrata</taxon>
        <taxon>Euteleostomi</taxon>
        <taxon>Actinopterygii</taxon>
        <taxon>Neopterygii</taxon>
        <taxon>Teleostei</taxon>
        <taxon>Ostariophysi</taxon>
        <taxon>Characiformes</taxon>
        <taxon>Characoidei</taxon>
        <taxon>Acestrorhamphidae</taxon>
        <taxon>Acestrorhamphinae</taxon>
        <taxon>Astyanax</taxon>
    </lineage>
</organism>
<dbReference type="SUPFAM" id="SSF55961">
    <property type="entry name" value="Bet v1-like"/>
    <property type="match status" value="1"/>
</dbReference>
<feature type="compositionally biased region" description="Low complexity" evidence="4">
    <location>
        <begin position="224"/>
        <end position="255"/>
    </location>
</feature>
<dbReference type="GO" id="GO:0008289">
    <property type="term" value="F:lipid binding"/>
    <property type="evidence" value="ECO:0007669"/>
    <property type="project" value="InterPro"/>
</dbReference>
<dbReference type="InterPro" id="IPR002913">
    <property type="entry name" value="START_lipid-bd_dom"/>
</dbReference>
<dbReference type="SMART" id="SM00324">
    <property type="entry name" value="RhoGAP"/>
    <property type="match status" value="1"/>
</dbReference>
<dbReference type="InterPro" id="IPR008936">
    <property type="entry name" value="Rho_GTPase_activation_prot"/>
</dbReference>
<keyword evidence="2" id="KW-0343">GTPase activation</keyword>
<evidence type="ECO:0000313" key="7">
    <source>
        <dbReference type="Ensembl" id="ENSAMXP00005011029.1"/>
    </source>
</evidence>
<dbReference type="AlphaFoldDB" id="A0A8B9HK47"/>
<dbReference type="Pfam" id="PF07647">
    <property type="entry name" value="SAM_2"/>
    <property type="match status" value="1"/>
</dbReference>
<evidence type="ECO:0000259" key="6">
    <source>
        <dbReference type="PROSITE" id="PS50848"/>
    </source>
</evidence>
<dbReference type="GO" id="GO:0007165">
    <property type="term" value="P:signal transduction"/>
    <property type="evidence" value="ECO:0007669"/>
    <property type="project" value="InterPro"/>
</dbReference>
<dbReference type="PANTHER" id="PTHR12659">
    <property type="entry name" value="RHO-TYPE GTPASE ACTIVATING PROTEIN"/>
    <property type="match status" value="1"/>
</dbReference>
<dbReference type="Ensembl" id="ENSAMXT00005012262.1">
    <property type="protein sequence ID" value="ENSAMXP00005011029.1"/>
    <property type="gene ID" value="ENSAMXG00005005586.1"/>
</dbReference>
<dbReference type="GO" id="GO:0005096">
    <property type="term" value="F:GTPase activator activity"/>
    <property type="evidence" value="ECO:0007669"/>
    <property type="project" value="UniProtKB-KW"/>
</dbReference>
<feature type="domain" description="Rho-GAP" evidence="5">
    <location>
        <begin position="648"/>
        <end position="852"/>
    </location>
</feature>
<evidence type="ECO:0000256" key="2">
    <source>
        <dbReference type="ARBA" id="ARBA00022468"/>
    </source>
</evidence>
<feature type="compositionally biased region" description="Low complexity" evidence="4">
    <location>
        <begin position="331"/>
        <end position="356"/>
    </location>
</feature>
<evidence type="ECO:0000313" key="8">
    <source>
        <dbReference type="Proteomes" id="UP000694621"/>
    </source>
</evidence>
<dbReference type="Proteomes" id="UP000694621">
    <property type="component" value="Unplaced"/>
</dbReference>
<dbReference type="Gene3D" id="1.10.555.10">
    <property type="entry name" value="Rho GTPase activation protein"/>
    <property type="match status" value="1"/>
</dbReference>
<dbReference type="GO" id="GO:0030036">
    <property type="term" value="P:actin cytoskeleton organization"/>
    <property type="evidence" value="ECO:0007669"/>
    <property type="project" value="TreeGrafter"/>
</dbReference>
<evidence type="ECO:0000256" key="4">
    <source>
        <dbReference type="SAM" id="MobiDB-lite"/>
    </source>
</evidence>
<feature type="compositionally biased region" description="Low complexity" evidence="4">
    <location>
        <begin position="202"/>
        <end position="212"/>
    </location>
</feature>
<dbReference type="GO" id="GO:0035023">
    <property type="term" value="P:regulation of Rho protein signal transduction"/>
    <property type="evidence" value="ECO:0007669"/>
    <property type="project" value="TreeGrafter"/>
</dbReference>
<dbReference type="GO" id="GO:0016020">
    <property type="term" value="C:membrane"/>
    <property type="evidence" value="ECO:0007669"/>
    <property type="project" value="UniProtKB-SubCell"/>
</dbReference>
<evidence type="ECO:0000259" key="5">
    <source>
        <dbReference type="PROSITE" id="PS50238"/>
    </source>
</evidence>
<dbReference type="InterPro" id="IPR001660">
    <property type="entry name" value="SAM"/>
</dbReference>
<dbReference type="SUPFAM" id="SSF47769">
    <property type="entry name" value="SAM/Pointed domain"/>
    <property type="match status" value="1"/>
</dbReference>
<dbReference type="InterPro" id="IPR000198">
    <property type="entry name" value="RhoGAP_dom"/>
</dbReference>
<sequence>MGKAEPVPNAEVLWLASQCEKKGFVSTICSWLYCVRKESEKVKANGWQRNRGTDEARMESKEIEAKEACDWLRAAGFPQYAQLFKDCRFPIDIDWVKSDHEFLDNDAIESLCRRLGTLNKCVEMKLELGRFKRRGDHDEHEEPCAISPKWSYDSKSRRWVRTGGMDFLPSVESPVPSLRRSESCEASLSDSGEHHEILSMHSSSDADSDGGSTTHKTAEEQETSRSSSRCSSTYKPLSPDSSCSGPPSPGEPHSFSSEERLPEKPPLKKGQSLLRKMEKLRLRGSTLRPHGHGGKARLVISSPVLQEGLGEDKLEQFHCFDISELQDKAGSASGSPPSDSSSSPSENSSAMSTPSPVTKIRSNRKRMEIQNKAKQEQEDTHISDQELQNQRNLGANPVFEVPHDHKPGTFPMALSHNTILSPIDNTSVNWRTGSFHGYRGRRCRSSGSKDQEAPCSPLATYDHRVSIYDNVPDHLHITDDDVFSALDSVMERISGLQQLVTSWTEKLSEYGDSDFSPSSSPSPSSLTDIHLEIKETDEADQTGSDQQSYDKSSEAPSETVQPTDRPSCARKLHWSSEQTFLTSTSTSPGIEAQPASHVLMLQRLSLLRLTALMDKHSPFSKQGWNWTVPKVYRKTKASEHKGRKVFGVPLLQSVQQSGKPLPPSILRAMEYLKIECLDQVGLFRKPGVKSRIQYLRDMVEADPDGFSFEGQSAFDVADMLKQYFRDLPEPVFSSKLCESFLHIYQYFPKDQKFAAAQAAIFLLPDENREALQSLLFFLREVVACMEENQMTATNVAVCLAPSLFHLNVLKRESTNSSHRKYSLGIPDQRDLSENLAATQGLEHMVDECTRLFQMPHYWEEHNASLLPEDALNVDGSLGSPLHSGEADRSERSRLELTVQQLLREVREKPKGWVSCSTLDHVDVAFKKVEDAYPLLLWKGSVEVDAPQQEVLQRVLWEHGQWQGDLLHSEVVETLDKDAEVYQYTLQAAGARPPLQHVLLRTWNSDPSSGPLFAASTSVERPNIQARGVMAHVFCCLFLVEPMGAKRSRLTRFCRTDTGGRSPEWHNKVGGHLLSSSLVAIRDSFRPKSKEPRV</sequence>
<evidence type="ECO:0000256" key="1">
    <source>
        <dbReference type="ARBA" id="ARBA00004170"/>
    </source>
</evidence>
<dbReference type="Gene3D" id="3.30.530.20">
    <property type="match status" value="1"/>
</dbReference>
<dbReference type="PANTHER" id="PTHR12659:SF4">
    <property type="entry name" value="RHO-GAP DOMAIN-CONTAINING PROTEIN"/>
    <property type="match status" value="1"/>
</dbReference>
<accession>A0A8B9HK47</accession>
<dbReference type="SUPFAM" id="SSF48350">
    <property type="entry name" value="GTPase activation domain, GAP"/>
    <property type="match status" value="1"/>
</dbReference>
<proteinExistence type="predicted"/>
<dbReference type="Gene3D" id="1.10.287.2070">
    <property type="match status" value="1"/>
</dbReference>
<feature type="compositionally biased region" description="Basic and acidic residues" evidence="4">
    <location>
        <begin position="256"/>
        <end position="266"/>
    </location>
</feature>
<dbReference type="InterPro" id="IPR013761">
    <property type="entry name" value="SAM/pointed_sf"/>
</dbReference>
<evidence type="ECO:0000256" key="3">
    <source>
        <dbReference type="ARBA" id="ARBA00022553"/>
    </source>
</evidence>
<feature type="region of interest" description="Disordered" evidence="4">
    <location>
        <begin position="327"/>
        <end position="363"/>
    </location>
</feature>
<dbReference type="InterPro" id="IPR023393">
    <property type="entry name" value="START-like_dom_sf"/>
</dbReference>
<feature type="compositionally biased region" description="Polar residues" evidence="4">
    <location>
        <begin position="541"/>
        <end position="564"/>
    </location>
</feature>
<dbReference type="PROSITE" id="PS50848">
    <property type="entry name" value="START"/>
    <property type="match status" value="1"/>
</dbReference>
<dbReference type="SMART" id="SM00234">
    <property type="entry name" value="START"/>
    <property type="match status" value="1"/>
</dbReference>
<dbReference type="Pfam" id="PF00620">
    <property type="entry name" value="RhoGAP"/>
    <property type="match status" value="1"/>
</dbReference>
<feature type="domain" description="START" evidence="6">
    <location>
        <begin position="897"/>
        <end position="1077"/>
    </location>
</feature>